<keyword evidence="2" id="KW-1185">Reference proteome</keyword>
<evidence type="ECO:0000313" key="1">
    <source>
        <dbReference type="EMBL" id="SFU66799.1"/>
    </source>
</evidence>
<dbReference type="STRING" id="1224947.SAMN05216480_11265"/>
<dbReference type="OrthoDB" id="1179861at2"/>
<proteinExistence type="predicted"/>
<dbReference type="EMBL" id="FPBK01000012">
    <property type="protein sequence ID" value="SFU66799.1"/>
    <property type="molecule type" value="Genomic_DNA"/>
</dbReference>
<organism evidence="1 2">
    <name type="scientific">Pustulibacterium marinum</name>
    <dbReference type="NCBI Taxonomy" id="1224947"/>
    <lineage>
        <taxon>Bacteria</taxon>
        <taxon>Pseudomonadati</taxon>
        <taxon>Bacteroidota</taxon>
        <taxon>Flavobacteriia</taxon>
        <taxon>Flavobacteriales</taxon>
        <taxon>Flavobacteriaceae</taxon>
        <taxon>Pustulibacterium</taxon>
    </lineage>
</organism>
<sequence>MKHVSFLFILLLSNILIGQEFHTEYHYPTNAGESILIQNSYPKGGLDYTDAYGKTYAYFVFWTQVTNKTSKPLQLSVDFPLETSSVNPTYFQLYVPEISMTLENIQKFDYGLDVSAYLNQQLGQKSDKVTHIAPGKTSMFYVVALSEERISGVARAGFQLEGKQLVYTINTQKTNSGTLQ</sequence>
<reference evidence="1 2" key="1">
    <citation type="submission" date="2016-10" db="EMBL/GenBank/DDBJ databases">
        <authorList>
            <person name="de Groot N.N."/>
        </authorList>
    </citation>
    <scope>NUCLEOTIDE SEQUENCE [LARGE SCALE GENOMIC DNA]</scope>
    <source>
        <strain evidence="1 2">CGMCC 1.12333</strain>
    </source>
</reference>
<name>A0A1I7I1G9_9FLAO</name>
<accession>A0A1I7I1G9</accession>
<dbReference type="RefSeq" id="WP_143106429.1">
    <property type="nucleotide sequence ID" value="NZ_FPBK01000012.1"/>
</dbReference>
<dbReference type="Proteomes" id="UP000199138">
    <property type="component" value="Unassembled WGS sequence"/>
</dbReference>
<gene>
    <name evidence="1" type="ORF">SAMN05216480_11265</name>
</gene>
<evidence type="ECO:0000313" key="2">
    <source>
        <dbReference type="Proteomes" id="UP000199138"/>
    </source>
</evidence>
<dbReference type="AlphaFoldDB" id="A0A1I7I1G9"/>
<protein>
    <submittedName>
        <fullName evidence="1">Uncharacterized protein</fullName>
    </submittedName>
</protein>